<organism evidence="4 5">
    <name type="scientific">Pigmentiphaga humi</name>
    <dbReference type="NCBI Taxonomy" id="2478468"/>
    <lineage>
        <taxon>Bacteria</taxon>
        <taxon>Pseudomonadati</taxon>
        <taxon>Pseudomonadota</taxon>
        <taxon>Betaproteobacteria</taxon>
        <taxon>Burkholderiales</taxon>
        <taxon>Alcaligenaceae</taxon>
        <taxon>Pigmentiphaga</taxon>
    </lineage>
</organism>
<sequence length="85" mass="9087">MKVDILFFASLREAIGLQGETAELPEAVRTVGDLRAWLAGRGGVWAQALAPERAVRMARNHTMVPAAEILQAGDEIAFFPPVTGG</sequence>
<evidence type="ECO:0000256" key="2">
    <source>
        <dbReference type="ARBA" id="ARBA00024200"/>
    </source>
</evidence>
<dbReference type="InterPro" id="IPR044672">
    <property type="entry name" value="MOCS2A"/>
</dbReference>
<dbReference type="Pfam" id="PF02597">
    <property type="entry name" value="ThiS"/>
    <property type="match status" value="1"/>
</dbReference>
<dbReference type="RefSeq" id="WP_124081605.1">
    <property type="nucleotide sequence ID" value="NZ_UWPJ01000034.1"/>
</dbReference>
<evidence type="ECO:0000256" key="3">
    <source>
        <dbReference type="ARBA" id="ARBA00024247"/>
    </source>
</evidence>
<dbReference type="GO" id="GO:1990133">
    <property type="term" value="C:molybdopterin adenylyltransferase complex"/>
    <property type="evidence" value="ECO:0007669"/>
    <property type="project" value="TreeGrafter"/>
</dbReference>
<dbReference type="AlphaFoldDB" id="A0A3P4B6T8"/>
<comment type="similarity">
    <text evidence="2">Belongs to the MoaD family.</text>
</comment>
<dbReference type="Proteomes" id="UP000277294">
    <property type="component" value="Unassembled WGS sequence"/>
</dbReference>
<proteinExistence type="inferred from homology"/>
<dbReference type="EMBL" id="UWPJ01000034">
    <property type="protein sequence ID" value="VCU72013.1"/>
    <property type="molecule type" value="Genomic_DNA"/>
</dbReference>
<dbReference type="InterPro" id="IPR012675">
    <property type="entry name" value="Beta-grasp_dom_sf"/>
</dbReference>
<dbReference type="PANTHER" id="PTHR33359">
    <property type="entry name" value="MOLYBDOPTERIN SYNTHASE SULFUR CARRIER SUBUNIT"/>
    <property type="match status" value="1"/>
</dbReference>
<dbReference type="InterPro" id="IPR016155">
    <property type="entry name" value="Mopterin_synth/thiamin_S_b"/>
</dbReference>
<dbReference type="CDD" id="cd00754">
    <property type="entry name" value="Ubl_MoaD"/>
    <property type="match status" value="1"/>
</dbReference>
<dbReference type="GO" id="GO:0000166">
    <property type="term" value="F:nucleotide binding"/>
    <property type="evidence" value="ECO:0007669"/>
    <property type="project" value="UniProtKB-KW"/>
</dbReference>
<keyword evidence="1" id="KW-0547">Nucleotide-binding</keyword>
<evidence type="ECO:0000313" key="4">
    <source>
        <dbReference type="EMBL" id="VCU72013.1"/>
    </source>
</evidence>
<dbReference type="SUPFAM" id="SSF54285">
    <property type="entry name" value="MoaD/ThiS"/>
    <property type="match status" value="1"/>
</dbReference>
<accession>A0A3P4B6T8</accession>
<dbReference type="NCBIfam" id="TIGR01682">
    <property type="entry name" value="moaD"/>
    <property type="match status" value="1"/>
</dbReference>
<keyword evidence="5" id="KW-1185">Reference proteome</keyword>
<dbReference type="PANTHER" id="PTHR33359:SF1">
    <property type="entry name" value="MOLYBDOPTERIN SYNTHASE SULFUR CARRIER SUBUNIT"/>
    <property type="match status" value="1"/>
</dbReference>
<gene>
    <name evidence="4" type="primary">moaD</name>
    <name evidence="4" type="ORF">PIGHUM_04107</name>
</gene>
<dbReference type="GO" id="GO:0006777">
    <property type="term" value="P:Mo-molybdopterin cofactor biosynthetic process"/>
    <property type="evidence" value="ECO:0007669"/>
    <property type="project" value="InterPro"/>
</dbReference>
<evidence type="ECO:0000256" key="1">
    <source>
        <dbReference type="ARBA" id="ARBA00022741"/>
    </source>
</evidence>
<protein>
    <recommendedName>
        <fullName evidence="3">Molybdopterin synthase sulfur carrier subunit</fullName>
    </recommendedName>
</protein>
<evidence type="ECO:0000313" key="5">
    <source>
        <dbReference type="Proteomes" id="UP000277294"/>
    </source>
</evidence>
<reference evidence="4 5" key="1">
    <citation type="submission" date="2018-10" db="EMBL/GenBank/DDBJ databases">
        <authorList>
            <person name="Criscuolo A."/>
        </authorList>
    </citation>
    <scope>NUCLEOTIDE SEQUENCE [LARGE SCALE GENOMIC DNA]</scope>
    <source>
        <strain evidence="4">DnA1</strain>
    </source>
</reference>
<dbReference type="Gene3D" id="3.10.20.30">
    <property type="match status" value="1"/>
</dbReference>
<dbReference type="OrthoDB" id="9801945at2"/>
<name>A0A3P4B6T8_9BURK</name>
<dbReference type="InterPro" id="IPR003749">
    <property type="entry name" value="ThiS/MoaD-like"/>
</dbReference>